<dbReference type="AlphaFoldDB" id="S9TDS3"/>
<keyword evidence="1" id="KW-0175">Coiled coil</keyword>
<evidence type="ECO:0000256" key="1">
    <source>
        <dbReference type="SAM" id="Coils"/>
    </source>
</evidence>
<organism evidence="3 4">
    <name type="scientific">Strigomonas culicis</name>
    <dbReference type="NCBI Taxonomy" id="28005"/>
    <lineage>
        <taxon>Eukaryota</taxon>
        <taxon>Discoba</taxon>
        <taxon>Euglenozoa</taxon>
        <taxon>Kinetoplastea</taxon>
        <taxon>Metakinetoplastina</taxon>
        <taxon>Trypanosomatida</taxon>
        <taxon>Trypanosomatidae</taxon>
        <taxon>Strigomonadinae</taxon>
        <taxon>Strigomonas</taxon>
    </lineage>
</organism>
<proteinExistence type="predicted"/>
<dbReference type="Proteomes" id="UP000015354">
    <property type="component" value="Unassembled WGS sequence"/>
</dbReference>
<protein>
    <submittedName>
        <fullName evidence="3">Uncharacterized protein</fullName>
    </submittedName>
</protein>
<feature type="compositionally biased region" description="Low complexity" evidence="2">
    <location>
        <begin position="213"/>
        <end position="226"/>
    </location>
</feature>
<evidence type="ECO:0000313" key="3">
    <source>
        <dbReference type="EMBL" id="EPY16162.1"/>
    </source>
</evidence>
<gene>
    <name evidence="3" type="ORF">STCU_11511</name>
</gene>
<reference evidence="3 4" key="1">
    <citation type="journal article" date="2013" name="PLoS ONE">
        <title>Predicting the Proteins of Angomonas deanei, Strigomonas culicis and Their Respective Endosymbionts Reveals New Aspects of the Trypanosomatidae Family.</title>
        <authorList>
            <person name="Motta M.C."/>
            <person name="Martins A.C."/>
            <person name="de Souza S.S."/>
            <person name="Catta-Preta C.M."/>
            <person name="Silva R."/>
            <person name="Klein C.C."/>
            <person name="de Almeida L.G."/>
            <person name="de Lima Cunha O."/>
            <person name="Ciapina L.P."/>
            <person name="Brocchi M."/>
            <person name="Colabardini A.C."/>
            <person name="de Araujo Lima B."/>
            <person name="Machado C.R."/>
            <person name="de Almeida Soares C.M."/>
            <person name="Probst C.M."/>
            <person name="de Menezes C.B."/>
            <person name="Thompson C.E."/>
            <person name="Bartholomeu D.C."/>
            <person name="Gradia D.F."/>
            <person name="Pavoni D.P."/>
            <person name="Grisard E.C."/>
            <person name="Fantinatti-Garboggini F."/>
            <person name="Marchini F.K."/>
            <person name="Rodrigues-Luiz G.F."/>
            <person name="Wagner G."/>
            <person name="Goldman G.H."/>
            <person name="Fietto J.L."/>
            <person name="Elias M.C."/>
            <person name="Goldman M.H."/>
            <person name="Sagot M.F."/>
            <person name="Pereira M."/>
            <person name="Stoco P.H."/>
            <person name="de Mendonca-Neto R.P."/>
            <person name="Teixeira S.M."/>
            <person name="Maciel T.E."/>
            <person name="de Oliveira Mendes T.A."/>
            <person name="Urmenyi T.P."/>
            <person name="de Souza W."/>
            <person name="Schenkman S."/>
            <person name="de Vasconcelos A.T."/>
        </authorList>
    </citation>
    <scope>NUCLEOTIDE SEQUENCE [LARGE SCALE GENOMIC DNA]</scope>
</reference>
<comment type="caution">
    <text evidence="3">The sequence shown here is derived from an EMBL/GenBank/DDBJ whole genome shotgun (WGS) entry which is preliminary data.</text>
</comment>
<evidence type="ECO:0000313" key="4">
    <source>
        <dbReference type="Proteomes" id="UP000015354"/>
    </source>
</evidence>
<name>S9TDS3_9TRYP</name>
<dbReference type="EMBL" id="ATMH01011474">
    <property type="protein sequence ID" value="EPY16162.1"/>
    <property type="molecule type" value="Genomic_DNA"/>
</dbReference>
<feature type="coiled-coil region" evidence="1">
    <location>
        <begin position="396"/>
        <end position="423"/>
    </location>
</feature>
<feature type="compositionally biased region" description="Basic and acidic residues" evidence="2">
    <location>
        <begin position="63"/>
        <end position="77"/>
    </location>
</feature>
<keyword evidence="4" id="KW-1185">Reference proteome</keyword>
<accession>S9TDS3</accession>
<evidence type="ECO:0000256" key="2">
    <source>
        <dbReference type="SAM" id="MobiDB-lite"/>
    </source>
</evidence>
<feature type="region of interest" description="Disordered" evidence="2">
    <location>
        <begin position="190"/>
        <end position="264"/>
    </location>
</feature>
<sequence>MFFASRPFCIRAVRVFMPTEAVHTGGHKGSPVVWLDRGRAPGAADGDETTAARLSRALAEQQQQRRRERLKEEEARRRSSVGTHAIRPQRAKVLHDMPSDRSLLAVQADFTESYGRSALLTMDCHADKVDGDDSTTAEVPQDGEANGTSATLLHNINVTWKDCSAAEKMQFVCMSPQGRRSARALERLMAKREAPPPAAAATQRGRRRRNGKRNAAAGQAPAAAPQDRLSRLLRHYAAAGARRRQAQTPPGLLEPQPAGSPHMGAVFHQHHAAAAPADGGLSPIRHAVNETKRKDGLRLRQERGKMWEEQWSSLLPAGAAGVYHQLKRGGAAHRASVDFRKTVPFKAKSPPISHDVVVLSNEFRLFSPRKAFVMRRLAADREATAAAAADGAPSRLAEVRARAQQYSDEYDAHLARLRAAEAQQAADPADATAKGNGTRSVFYPRGKSAVDAFKEALLEEEVAKLKEDLRSFAGQLPQLERVITKDYGGRKVR</sequence>
<feature type="region of interest" description="Disordered" evidence="2">
    <location>
        <begin position="60"/>
        <end position="85"/>
    </location>
</feature>